<dbReference type="EMBL" id="VXRY01000552">
    <property type="protein sequence ID" value="MXY35059.1"/>
    <property type="molecule type" value="Genomic_DNA"/>
</dbReference>
<keyword evidence="1" id="KW-0812">Transmembrane</keyword>
<sequence>MKDEEEVVLEIAPSPVRRWMAILALGLLGLLMIKLAFEEMPDLWRLLFVLLGAGILWAAYRLRLATMDGLVLTRAGLRTISGKTLVGVDNVARVDRGALAFRPSNGFMVRLKRPGAAGWAPGLWWQIGRRLGVGGTLSGGQAKAMADLLADMVAEREEQGTDRD</sequence>
<feature type="transmembrane region" description="Helical" evidence="1">
    <location>
        <begin position="19"/>
        <end position="37"/>
    </location>
</feature>
<reference evidence="2" key="1">
    <citation type="submission" date="2019-09" db="EMBL/GenBank/DDBJ databases">
        <title>Characterisation of the sponge microbiome using genome-centric metagenomics.</title>
        <authorList>
            <person name="Engelberts J.P."/>
            <person name="Robbins S.J."/>
            <person name="De Goeij J.M."/>
            <person name="Aranda M."/>
            <person name="Bell S.C."/>
            <person name="Webster N.S."/>
        </authorList>
    </citation>
    <scope>NUCLEOTIDE SEQUENCE</scope>
    <source>
        <strain evidence="2">SB0664_bin_43</strain>
    </source>
</reference>
<accession>A0A6B0Y5V5</accession>
<keyword evidence="1" id="KW-0472">Membrane</keyword>
<comment type="caution">
    <text evidence="2">The sequence shown here is derived from an EMBL/GenBank/DDBJ whole genome shotgun (WGS) entry which is preliminary data.</text>
</comment>
<name>A0A6B0Y5V5_9RHOB</name>
<keyword evidence="1" id="KW-1133">Transmembrane helix</keyword>
<organism evidence="2">
    <name type="scientific">Boseongicola sp. SB0664_bin_43</name>
    <dbReference type="NCBI Taxonomy" id="2604844"/>
    <lineage>
        <taxon>Bacteria</taxon>
        <taxon>Pseudomonadati</taxon>
        <taxon>Pseudomonadota</taxon>
        <taxon>Alphaproteobacteria</taxon>
        <taxon>Rhodobacterales</taxon>
        <taxon>Paracoccaceae</taxon>
        <taxon>Boseongicola</taxon>
    </lineage>
</organism>
<evidence type="ECO:0008006" key="3">
    <source>
        <dbReference type="Google" id="ProtNLM"/>
    </source>
</evidence>
<evidence type="ECO:0000256" key="1">
    <source>
        <dbReference type="SAM" id="Phobius"/>
    </source>
</evidence>
<feature type="transmembrane region" description="Helical" evidence="1">
    <location>
        <begin position="43"/>
        <end position="60"/>
    </location>
</feature>
<gene>
    <name evidence="2" type="ORF">F4Y60_13440</name>
</gene>
<protein>
    <recommendedName>
        <fullName evidence="3">PH domain-containing protein</fullName>
    </recommendedName>
</protein>
<dbReference type="AlphaFoldDB" id="A0A6B0Y5V5"/>
<proteinExistence type="predicted"/>
<evidence type="ECO:0000313" key="2">
    <source>
        <dbReference type="EMBL" id="MXY35059.1"/>
    </source>
</evidence>